<protein>
    <submittedName>
        <fullName evidence="1">Uncharacterized protein</fullName>
    </submittedName>
</protein>
<sequence>MENYLKTRGCAKSRNWLASGTYSNKQTMESGHILRFIEIEATTHKVVVWWTAPIDVDFSCSHFYFSNVTVQWSLLLQRPSLKTTATAAYFHGLSLVVFEYMQWGMEDNAPPLPEPVVAGPLDSI</sequence>
<keyword evidence="2" id="KW-1185">Reference proteome</keyword>
<comment type="caution">
    <text evidence="1">The sequence shown here is derived from an EMBL/GenBank/DDBJ whole genome shotgun (WGS) entry which is preliminary data.</text>
</comment>
<dbReference type="EMBL" id="JBBPBM010000004">
    <property type="protein sequence ID" value="KAK8588321.1"/>
    <property type="molecule type" value="Genomic_DNA"/>
</dbReference>
<organism evidence="1 2">
    <name type="scientific">Hibiscus sabdariffa</name>
    <name type="common">roselle</name>
    <dbReference type="NCBI Taxonomy" id="183260"/>
    <lineage>
        <taxon>Eukaryota</taxon>
        <taxon>Viridiplantae</taxon>
        <taxon>Streptophyta</taxon>
        <taxon>Embryophyta</taxon>
        <taxon>Tracheophyta</taxon>
        <taxon>Spermatophyta</taxon>
        <taxon>Magnoliopsida</taxon>
        <taxon>eudicotyledons</taxon>
        <taxon>Gunneridae</taxon>
        <taxon>Pentapetalae</taxon>
        <taxon>rosids</taxon>
        <taxon>malvids</taxon>
        <taxon>Malvales</taxon>
        <taxon>Malvaceae</taxon>
        <taxon>Malvoideae</taxon>
        <taxon>Hibiscus</taxon>
    </lineage>
</organism>
<gene>
    <name evidence="1" type="ORF">V6N12_022770</name>
</gene>
<evidence type="ECO:0000313" key="2">
    <source>
        <dbReference type="Proteomes" id="UP001472677"/>
    </source>
</evidence>
<evidence type="ECO:0000313" key="1">
    <source>
        <dbReference type="EMBL" id="KAK8588321.1"/>
    </source>
</evidence>
<proteinExistence type="predicted"/>
<name>A0ABR2FVM8_9ROSI</name>
<accession>A0ABR2FVM8</accession>
<reference evidence="1 2" key="1">
    <citation type="journal article" date="2024" name="G3 (Bethesda)">
        <title>Genome assembly of Hibiscus sabdariffa L. provides insights into metabolisms of medicinal natural products.</title>
        <authorList>
            <person name="Kim T."/>
        </authorList>
    </citation>
    <scope>NUCLEOTIDE SEQUENCE [LARGE SCALE GENOMIC DNA]</scope>
    <source>
        <strain evidence="1">TK-2024</strain>
        <tissue evidence="1">Old leaves</tissue>
    </source>
</reference>
<dbReference type="Proteomes" id="UP001472677">
    <property type="component" value="Unassembled WGS sequence"/>
</dbReference>